<dbReference type="Proteomes" id="UP000271700">
    <property type="component" value="Unassembled WGS sequence"/>
</dbReference>
<keyword evidence="3" id="KW-1185">Reference proteome</keyword>
<evidence type="ECO:0000313" key="2">
    <source>
        <dbReference type="EMBL" id="RLK07792.1"/>
    </source>
</evidence>
<evidence type="ECO:0000256" key="1">
    <source>
        <dbReference type="SAM" id="Phobius"/>
    </source>
</evidence>
<reference evidence="2 3" key="1">
    <citation type="submission" date="2018-10" db="EMBL/GenBank/DDBJ databases">
        <title>Genomic Encyclopedia of Archaeal and Bacterial Type Strains, Phase II (KMG-II): from individual species to whole genera.</title>
        <authorList>
            <person name="Goeker M."/>
        </authorList>
    </citation>
    <scope>NUCLEOTIDE SEQUENCE [LARGE SCALE GENOMIC DNA]</scope>
    <source>
        <strain evidence="2 3">DSM 29317</strain>
    </source>
</reference>
<protein>
    <submittedName>
        <fullName evidence="2">Uncharacterized protein</fullName>
    </submittedName>
</protein>
<feature type="transmembrane region" description="Helical" evidence="1">
    <location>
        <begin position="44"/>
        <end position="65"/>
    </location>
</feature>
<gene>
    <name evidence="2" type="ORF">CLV75_1453</name>
</gene>
<evidence type="ECO:0000313" key="3">
    <source>
        <dbReference type="Proteomes" id="UP000271700"/>
    </source>
</evidence>
<sequence length="330" mass="36851">MSPPLFFSSLSLTALLHVGAFDIAHLFNDDPNVHYTYAIGIQLFWLRLLFGLASLALLLSSALTFYIGPRIIYPDGSVTTWSVLLTMALLLGASMGLSYILLGAFLVLASLGLMTLRWMKSPKIKQEYLWPPHSFWNAKLHKKAIALCVLGVFLYFLKSLVAALYFSAMPLNTGQPEFRLQFAHRMNSDVVRASYRFPDTQSCLEAGADAGNHEELLRMDWDMISTTGDAKVCMFRLLHEWGGVADAASWLEAQGFRVSETFSSNKPYENRDGTLRVDGGWSIKRNGPRLPTSGVLARIRKAVPYGMGVRATFSEDGRELLYLNIDYSTL</sequence>
<keyword evidence="1" id="KW-0812">Transmembrane</keyword>
<feature type="transmembrane region" description="Helical" evidence="1">
    <location>
        <begin position="144"/>
        <end position="166"/>
    </location>
</feature>
<accession>A0A497ZJ04</accession>
<organism evidence="2 3">
    <name type="scientific">Ruegeria conchae</name>
    <dbReference type="NCBI Taxonomy" id="981384"/>
    <lineage>
        <taxon>Bacteria</taxon>
        <taxon>Pseudomonadati</taxon>
        <taxon>Pseudomonadota</taxon>
        <taxon>Alphaproteobacteria</taxon>
        <taxon>Rhodobacterales</taxon>
        <taxon>Roseobacteraceae</taxon>
        <taxon>Ruegeria</taxon>
    </lineage>
</organism>
<dbReference type="EMBL" id="RCCT01000002">
    <property type="protein sequence ID" value="RLK07792.1"/>
    <property type="molecule type" value="Genomic_DNA"/>
</dbReference>
<name>A0A497ZJ04_9RHOB</name>
<proteinExistence type="predicted"/>
<comment type="caution">
    <text evidence="2">The sequence shown here is derived from an EMBL/GenBank/DDBJ whole genome shotgun (WGS) entry which is preliminary data.</text>
</comment>
<keyword evidence="1" id="KW-0472">Membrane</keyword>
<feature type="transmembrane region" description="Helical" evidence="1">
    <location>
        <begin position="97"/>
        <end position="116"/>
    </location>
</feature>
<dbReference type="AlphaFoldDB" id="A0A497ZJ04"/>
<keyword evidence="1" id="KW-1133">Transmembrane helix</keyword>